<evidence type="ECO:0000256" key="4">
    <source>
        <dbReference type="ARBA" id="ARBA00022980"/>
    </source>
</evidence>
<evidence type="ECO:0000313" key="9">
    <source>
        <dbReference type="EMBL" id="ANI25895.1"/>
    </source>
</evidence>
<dbReference type="GO" id="GO:0003735">
    <property type="term" value="F:structural constituent of ribosome"/>
    <property type="evidence" value="ECO:0007669"/>
    <property type="project" value="InterPro"/>
</dbReference>
<dbReference type="NCBIfam" id="TIGR00165">
    <property type="entry name" value="S18"/>
    <property type="match status" value="1"/>
</dbReference>
<name>A0A191T673_9VIRI</name>
<evidence type="ECO:0000256" key="1">
    <source>
        <dbReference type="ARBA" id="ARBA00005589"/>
    </source>
</evidence>
<evidence type="ECO:0000256" key="2">
    <source>
        <dbReference type="ARBA" id="ARBA00022730"/>
    </source>
</evidence>
<comment type="subunit">
    <text evidence="7">Part of the 30S ribosomal subunit.</text>
</comment>
<dbReference type="GO" id="GO:0070181">
    <property type="term" value="F:small ribosomal subunit rRNA binding"/>
    <property type="evidence" value="ECO:0007669"/>
    <property type="project" value="TreeGrafter"/>
</dbReference>
<evidence type="ECO:0000256" key="5">
    <source>
        <dbReference type="ARBA" id="ARBA00023274"/>
    </source>
</evidence>
<dbReference type="Gene3D" id="4.10.640.10">
    <property type="entry name" value="Ribosomal protein S18"/>
    <property type="match status" value="1"/>
</dbReference>
<evidence type="ECO:0000256" key="6">
    <source>
        <dbReference type="ARBA" id="ARBA00035266"/>
    </source>
</evidence>
<dbReference type="Pfam" id="PF01084">
    <property type="entry name" value="Ribosomal_S18"/>
    <property type="match status" value="1"/>
</dbReference>
<accession>A0A191T673</accession>
<comment type="similarity">
    <text evidence="1 7 8">Belongs to the bacterial ribosomal protein bS18 family.</text>
</comment>
<keyword evidence="4 7" id="KW-0689">Ribosomal protein</keyword>
<evidence type="ECO:0000256" key="8">
    <source>
        <dbReference type="RuleBase" id="RU003910"/>
    </source>
</evidence>
<dbReference type="GO" id="GO:0009507">
    <property type="term" value="C:chloroplast"/>
    <property type="evidence" value="ECO:0007669"/>
    <property type="project" value="UniProtKB-SubCell"/>
</dbReference>
<reference evidence="9" key="1">
    <citation type="journal article" date="2016" name="Front. Plant Sci.">
        <title>Comparative Chloroplast Genome Analyses of Streptophyte Green Algae Uncover Major Structural Alterations in the Klebsormidiophyceae, Coleochaetophyceae and Zygnematophyceae.</title>
        <authorList>
            <person name="Lemieux C."/>
            <person name="Otis C."/>
            <person name="Turmel M."/>
        </authorList>
    </citation>
    <scope>NUCLEOTIDE SEQUENCE</scope>
</reference>
<keyword evidence="2 7" id="KW-0699">rRNA-binding</keyword>
<dbReference type="GO" id="GO:0005763">
    <property type="term" value="C:mitochondrial small ribosomal subunit"/>
    <property type="evidence" value="ECO:0007669"/>
    <property type="project" value="TreeGrafter"/>
</dbReference>
<dbReference type="InterPro" id="IPR001648">
    <property type="entry name" value="Ribosomal_bS18"/>
</dbReference>
<proteinExistence type="inferred from homology"/>
<dbReference type="PANTHER" id="PTHR13479">
    <property type="entry name" value="30S RIBOSOMAL PROTEIN S18"/>
    <property type="match status" value="1"/>
</dbReference>
<dbReference type="PRINTS" id="PR00974">
    <property type="entry name" value="RIBOSOMALS18"/>
</dbReference>
<organism evidence="9">
    <name type="scientific">Cylindrocystis brebissonii</name>
    <dbReference type="NCBI Taxonomy" id="102167"/>
    <lineage>
        <taxon>Eukaryota</taxon>
        <taxon>Viridiplantae</taxon>
        <taxon>Streptophyta</taxon>
        <taxon>Zygnematophyceae</taxon>
        <taxon>Zygnematophycidae</taxon>
        <taxon>Zygnematales</taxon>
        <taxon>Mesotaeniaceae</taxon>
        <taxon>Cylindrocystis</taxon>
    </lineage>
</organism>
<keyword evidence="3 7" id="KW-0694">RNA-binding</keyword>
<dbReference type="PANTHER" id="PTHR13479:SF40">
    <property type="entry name" value="SMALL RIBOSOMAL SUBUNIT PROTEIN BS18M"/>
    <property type="match status" value="1"/>
</dbReference>
<dbReference type="InterPro" id="IPR036870">
    <property type="entry name" value="Ribosomal_bS18_sf"/>
</dbReference>
<gene>
    <name evidence="7 9" type="primary">rps18</name>
</gene>
<sequence length="81" mass="9750">MRQINKKINRKRITFRKRIPLNPGENIDYKNQRLLRKFISKQAKILPKRISKLTSKKQRIMARSIKSARILAFMPFLNNEI</sequence>
<dbReference type="HAMAP" id="MF_00270">
    <property type="entry name" value="Ribosomal_bS18"/>
    <property type="match status" value="1"/>
</dbReference>
<evidence type="ECO:0000256" key="7">
    <source>
        <dbReference type="HAMAP-Rule" id="MF_00270"/>
    </source>
</evidence>
<evidence type="ECO:0000256" key="3">
    <source>
        <dbReference type="ARBA" id="ARBA00022884"/>
    </source>
</evidence>
<dbReference type="EMBL" id="KU646495">
    <property type="protein sequence ID" value="ANI25895.1"/>
    <property type="molecule type" value="Genomic_DNA"/>
</dbReference>
<keyword evidence="9" id="KW-0150">Chloroplast</keyword>
<protein>
    <recommendedName>
        <fullName evidence="6 7">Small ribosomal subunit protein bS18c</fullName>
    </recommendedName>
</protein>
<comment type="subcellular location">
    <subcellularLocation>
        <location evidence="7">Plastid</location>
        <location evidence="7">Chloroplast</location>
    </subcellularLocation>
</comment>
<keyword evidence="5 7" id="KW-0687">Ribonucleoprotein</keyword>
<dbReference type="GO" id="GO:0006412">
    <property type="term" value="P:translation"/>
    <property type="evidence" value="ECO:0007669"/>
    <property type="project" value="UniProtKB-UniRule"/>
</dbReference>
<geneLocation type="chloroplast" evidence="9"/>
<dbReference type="SUPFAM" id="SSF46911">
    <property type="entry name" value="Ribosomal protein S18"/>
    <property type="match status" value="1"/>
</dbReference>
<keyword evidence="9" id="KW-0934">Plastid</keyword>
<dbReference type="RefSeq" id="YP_009258730.1">
    <property type="nucleotide sequence ID" value="NC_030359.1"/>
</dbReference>
<dbReference type="GeneID" id="27985242"/>
<dbReference type="AlphaFoldDB" id="A0A191T673"/>